<sequence>MNEIPNVNITGYVHIMKPVLPQIGRIHGPKPDPKSLYISRGPFKFHSHDSYKNFLSTLASVLPCPIANLVLDKTDWKPQTPANRPPLLLGGDIGYSVLRTQMAERVKDCIVIISMPGPRKPADNVPVSFYIYICGQLLTSFRPSHSTTSTPSVGFDFDELEATSAEDSVAQQKVTFDKAVGPKVDELKERWPVNDRRMHIYTDGKRFQWEITPIRFNIWAAHWVRGNATIDNAPASAQFDIKYRLKTPAHIPTSVRNEAVALPTAPQAPTPSSASEKLLEMLAISMLQQQQQQQHQTQPQPLSLPLPPHSRPRLPIPAPFCRLPGLQKSPAIEFCESYGIKEEPMERLRKPEYEPGDEGILLLKREDWETYAGFAKLGWDKVLGRHCRFMADVQVCGRNFCLALLFVVSSSFETP</sequence>
<feature type="compositionally biased region" description="Low complexity" evidence="1">
    <location>
        <begin position="287"/>
        <end position="301"/>
    </location>
</feature>
<comment type="caution">
    <text evidence="2">The sequence shown here is derived from an EMBL/GenBank/DDBJ whole genome shotgun (WGS) entry which is preliminary data.</text>
</comment>
<reference evidence="2" key="1">
    <citation type="submission" date="2023-03" db="EMBL/GenBank/DDBJ databases">
        <title>Massive genome expansion in bonnet fungi (Mycena s.s.) driven by repeated elements and novel gene families across ecological guilds.</title>
        <authorList>
            <consortium name="Lawrence Berkeley National Laboratory"/>
            <person name="Harder C.B."/>
            <person name="Miyauchi S."/>
            <person name="Viragh M."/>
            <person name="Kuo A."/>
            <person name="Thoen E."/>
            <person name="Andreopoulos B."/>
            <person name="Lu D."/>
            <person name="Skrede I."/>
            <person name="Drula E."/>
            <person name="Henrissat B."/>
            <person name="Morin E."/>
            <person name="Kohler A."/>
            <person name="Barry K."/>
            <person name="LaButti K."/>
            <person name="Morin E."/>
            <person name="Salamov A."/>
            <person name="Lipzen A."/>
            <person name="Mereny Z."/>
            <person name="Hegedus B."/>
            <person name="Baldrian P."/>
            <person name="Stursova M."/>
            <person name="Weitz H."/>
            <person name="Taylor A."/>
            <person name="Grigoriev I.V."/>
            <person name="Nagy L.G."/>
            <person name="Martin F."/>
            <person name="Kauserud H."/>
        </authorList>
    </citation>
    <scope>NUCLEOTIDE SEQUENCE</scope>
    <source>
        <strain evidence="2">CBHHK188m</strain>
    </source>
</reference>
<proteinExistence type="predicted"/>
<gene>
    <name evidence="2" type="ORF">DFH07DRAFT_763049</name>
</gene>
<dbReference type="EMBL" id="JARJLG010000370">
    <property type="protein sequence ID" value="KAJ7714415.1"/>
    <property type="molecule type" value="Genomic_DNA"/>
</dbReference>
<dbReference type="AlphaFoldDB" id="A0AAD7H8W1"/>
<evidence type="ECO:0000313" key="3">
    <source>
        <dbReference type="Proteomes" id="UP001215280"/>
    </source>
</evidence>
<protein>
    <submittedName>
        <fullName evidence="2">Uncharacterized protein</fullName>
    </submittedName>
</protein>
<organism evidence="2 3">
    <name type="scientific">Mycena maculata</name>
    <dbReference type="NCBI Taxonomy" id="230809"/>
    <lineage>
        <taxon>Eukaryota</taxon>
        <taxon>Fungi</taxon>
        <taxon>Dikarya</taxon>
        <taxon>Basidiomycota</taxon>
        <taxon>Agaricomycotina</taxon>
        <taxon>Agaricomycetes</taxon>
        <taxon>Agaricomycetidae</taxon>
        <taxon>Agaricales</taxon>
        <taxon>Marasmiineae</taxon>
        <taxon>Mycenaceae</taxon>
        <taxon>Mycena</taxon>
    </lineage>
</organism>
<dbReference type="Proteomes" id="UP001215280">
    <property type="component" value="Unassembled WGS sequence"/>
</dbReference>
<keyword evidence="3" id="KW-1185">Reference proteome</keyword>
<accession>A0AAD7H8W1</accession>
<evidence type="ECO:0000313" key="2">
    <source>
        <dbReference type="EMBL" id="KAJ7714415.1"/>
    </source>
</evidence>
<name>A0AAD7H8W1_9AGAR</name>
<evidence type="ECO:0000256" key="1">
    <source>
        <dbReference type="SAM" id="MobiDB-lite"/>
    </source>
</evidence>
<feature type="region of interest" description="Disordered" evidence="1">
    <location>
        <begin position="287"/>
        <end position="309"/>
    </location>
</feature>